<organism evidence="1">
    <name type="scientific">Anguilla anguilla</name>
    <name type="common">European freshwater eel</name>
    <name type="synonym">Muraena anguilla</name>
    <dbReference type="NCBI Taxonomy" id="7936"/>
    <lineage>
        <taxon>Eukaryota</taxon>
        <taxon>Metazoa</taxon>
        <taxon>Chordata</taxon>
        <taxon>Craniata</taxon>
        <taxon>Vertebrata</taxon>
        <taxon>Euteleostomi</taxon>
        <taxon>Actinopterygii</taxon>
        <taxon>Neopterygii</taxon>
        <taxon>Teleostei</taxon>
        <taxon>Anguilliformes</taxon>
        <taxon>Anguillidae</taxon>
        <taxon>Anguilla</taxon>
    </lineage>
</organism>
<dbReference type="EMBL" id="GBXM01061542">
    <property type="protein sequence ID" value="JAH47035.1"/>
    <property type="molecule type" value="Transcribed_RNA"/>
</dbReference>
<name>A0A0E9T241_ANGAN</name>
<accession>A0A0E9T241</accession>
<evidence type="ECO:0000313" key="1">
    <source>
        <dbReference type="EMBL" id="JAH47035.1"/>
    </source>
</evidence>
<sequence>MAFRLMALICLGPAGICWRYLLMTAISSPNVLISSTAKNDWRMTRL</sequence>
<proteinExistence type="predicted"/>
<reference evidence="1" key="2">
    <citation type="journal article" date="2015" name="Fish Shellfish Immunol.">
        <title>Early steps in the European eel (Anguilla anguilla)-Vibrio vulnificus interaction in the gills: Role of the RtxA13 toxin.</title>
        <authorList>
            <person name="Callol A."/>
            <person name="Pajuelo D."/>
            <person name="Ebbesson L."/>
            <person name="Teles M."/>
            <person name="MacKenzie S."/>
            <person name="Amaro C."/>
        </authorList>
    </citation>
    <scope>NUCLEOTIDE SEQUENCE</scope>
</reference>
<dbReference type="AlphaFoldDB" id="A0A0E9T241"/>
<reference evidence="1" key="1">
    <citation type="submission" date="2014-11" db="EMBL/GenBank/DDBJ databases">
        <authorList>
            <person name="Amaro Gonzalez C."/>
        </authorList>
    </citation>
    <scope>NUCLEOTIDE SEQUENCE</scope>
</reference>
<protein>
    <submittedName>
        <fullName evidence="1">Uncharacterized protein</fullName>
    </submittedName>
</protein>